<protein>
    <recommendedName>
        <fullName evidence="2">PIN like domain-containing protein</fullName>
    </recommendedName>
</protein>
<evidence type="ECO:0000256" key="1">
    <source>
        <dbReference type="SAM" id="MobiDB-lite"/>
    </source>
</evidence>
<dbReference type="EMBL" id="JACFYJ010000115">
    <property type="protein sequence ID" value="MEI6002504.1"/>
    <property type="molecule type" value="Genomic_DNA"/>
</dbReference>
<dbReference type="Proteomes" id="UP001386437">
    <property type="component" value="Unassembled WGS sequence"/>
</dbReference>
<reference evidence="3 4" key="1">
    <citation type="journal article" date="2022" name="Arch. Microbiol.">
        <title>Paraburkholderia bengalensis sp. nov. isolated from roots of Oryza sativa, IR64.</title>
        <authorList>
            <person name="Nag P."/>
            <person name="Mondal N."/>
            <person name="Sarkar J."/>
            <person name="Das S."/>
        </authorList>
    </citation>
    <scope>NUCLEOTIDE SEQUENCE [LARGE SCALE GENOMIC DNA]</scope>
    <source>
        <strain evidence="3 4">IR64_4_BI</strain>
    </source>
</reference>
<evidence type="ECO:0000313" key="3">
    <source>
        <dbReference type="EMBL" id="MEI6002504.1"/>
    </source>
</evidence>
<feature type="region of interest" description="Disordered" evidence="1">
    <location>
        <begin position="345"/>
        <end position="389"/>
    </location>
</feature>
<feature type="domain" description="PIN like" evidence="2">
    <location>
        <begin position="37"/>
        <end position="234"/>
    </location>
</feature>
<gene>
    <name evidence="3" type="ORF">H3V53_36940</name>
</gene>
<name>A0ABU8J4A9_9BURK</name>
<proteinExistence type="predicted"/>
<evidence type="ECO:0000259" key="2">
    <source>
        <dbReference type="Pfam" id="PF18476"/>
    </source>
</evidence>
<evidence type="ECO:0000313" key="4">
    <source>
        <dbReference type="Proteomes" id="UP001386437"/>
    </source>
</evidence>
<keyword evidence="4" id="KW-1185">Reference proteome</keyword>
<sequence>MSIFATLNAPLGLWNLPISRSQYREEMFNALADPKTLIFLDTNVLALPFRLHRRARLGLYRLLQKPVQDKRLVVPGWVANEYFHNAFLKASTHGFSESVQKLADRIPTQSEVVQHLRRATSIGEQTYLADKLGVTTGNGVDLISTKLEQIKALLGNVGKELSPSEIHDELISELPGSFVHLDFSNQCNNLSVLAERRRANRIPPGLTDARKSQNADGDLAIWLEILEIASKRFVEIQAHGEEEGAKKPAFERVLLLTQEQKSDYVYAPKTRIRDDDPTKIEQNVKPEIWVIDPRLASEFEARLGSREIAISTIDHIAAGGVATIPGGDPKKEIGDLLAELTLEQNPTTPTEEGGSTLVSGDGSGKQVFSDEPADTNQDAVPADVAPPPPQEQIVETARPRLEIPEAAESNEKEFVTQIDDPIYRKIIDGLNTHNWYMQNDVVSVLIENSLPQNLGWCFVLGRALYQAAVGNAWQAIDLLLALDHPEADIRQQSFIAGAAYEIFFDPTGNLRETFKARFLREVIAMLEKPYYAVAREFIVERMRRFSERFYWLPGEPHPEVEVVIRRLPADEALKIAEVIVRVEGFADQNILRQEEEDGLAWLYSNSMSLDALITNVSDRVLVSPEAIRVVSEPANVVLTSNVKLDAADGLVFDTEILELPVRLV</sequence>
<comment type="caution">
    <text evidence="3">The sequence shown here is derived from an EMBL/GenBank/DDBJ whole genome shotgun (WGS) entry which is preliminary data.</text>
</comment>
<dbReference type="Pfam" id="PF18476">
    <property type="entry name" value="PIN_8"/>
    <property type="match status" value="1"/>
</dbReference>
<organism evidence="3 4">
    <name type="scientific">Paraburkholderia bengalensis</name>
    <dbReference type="NCBI Taxonomy" id="2747562"/>
    <lineage>
        <taxon>Bacteria</taxon>
        <taxon>Pseudomonadati</taxon>
        <taxon>Pseudomonadota</taxon>
        <taxon>Betaproteobacteria</taxon>
        <taxon>Burkholderiales</taxon>
        <taxon>Burkholderiaceae</taxon>
        <taxon>Paraburkholderia</taxon>
    </lineage>
</organism>
<dbReference type="RefSeq" id="WP_336602126.1">
    <property type="nucleotide sequence ID" value="NZ_JACFYJ010000115.1"/>
</dbReference>
<dbReference type="InterPro" id="IPR041578">
    <property type="entry name" value="PIN_8"/>
</dbReference>
<accession>A0ABU8J4A9</accession>